<dbReference type="GO" id="GO:0004252">
    <property type="term" value="F:serine-type endopeptidase activity"/>
    <property type="evidence" value="ECO:0007669"/>
    <property type="project" value="InterPro"/>
</dbReference>
<dbReference type="STRING" id="34508.A0A4U8V2N7"/>
<proteinExistence type="predicted"/>
<dbReference type="CDD" id="cd06530">
    <property type="entry name" value="S26_SPase_I"/>
    <property type="match status" value="1"/>
</dbReference>
<comment type="subcellular location">
    <subcellularLocation>
        <location evidence="1">Mitochondrion inner membrane</location>
    </subcellularLocation>
</comment>
<evidence type="ECO:0000259" key="6">
    <source>
        <dbReference type="Pfam" id="PF10502"/>
    </source>
</evidence>
<accession>A0A4U8V2N7</accession>
<gene>
    <name evidence="7" type="ORF">L596_005448</name>
</gene>
<dbReference type="InterPro" id="IPR019758">
    <property type="entry name" value="Pept_S26A_signal_pept_1_CS"/>
</dbReference>
<dbReference type="GO" id="GO:0042720">
    <property type="term" value="C:mitochondrial inner membrane peptidase complex"/>
    <property type="evidence" value="ECO:0007669"/>
    <property type="project" value="TreeGrafter"/>
</dbReference>
<dbReference type="Proteomes" id="UP000298663">
    <property type="component" value="Chromosome X"/>
</dbReference>
<dbReference type="InterPro" id="IPR019533">
    <property type="entry name" value="Peptidase_S26"/>
</dbReference>
<keyword evidence="8" id="KW-1185">Reference proteome</keyword>
<dbReference type="OrthoDB" id="308440at2759"/>
<sequence>MSYLLRLLRASTVFLRHPIRNTRETIEESGQRVFEDFEKNVLTDVVTAKRGNPIATIATSSLLALVSAYVFSWTFEPKYQLCPTWGPSMQPTFAWFNLVLIKRIDHPREELKVGDVAVFAFTTEEGQFIVKRIRQIRKEGYFVLGDNSENSLDSRSFGIIADNYVRSKVICSLIPPNFHVSAIKPWWKLW</sequence>
<evidence type="ECO:0000313" key="7">
    <source>
        <dbReference type="EMBL" id="TMS38807.1"/>
    </source>
</evidence>
<evidence type="ECO:0000256" key="3">
    <source>
        <dbReference type="ARBA" id="ARBA00022801"/>
    </source>
</evidence>
<dbReference type="SUPFAM" id="SSF51306">
    <property type="entry name" value="LexA/Signal peptidase"/>
    <property type="match status" value="1"/>
</dbReference>
<dbReference type="PROSITE" id="PS00761">
    <property type="entry name" value="SPASE_I_3"/>
    <property type="match status" value="1"/>
</dbReference>
<dbReference type="EMBL" id="CM016762">
    <property type="protein sequence ID" value="TMS38807.1"/>
    <property type="molecule type" value="Genomic_DNA"/>
</dbReference>
<evidence type="ECO:0000256" key="4">
    <source>
        <dbReference type="ARBA" id="ARBA00023128"/>
    </source>
</evidence>
<dbReference type="PANTHER" id="PTHR12383">
    <property type="entry name" value="PROTEASE FAMILY S26 MITOCHONDRIAL INNER MEMBRANE PROTEASE-RELATED"/>
    <property type="match status" value="1"/>
</dbReference>
<dbReference type="InterPro" id="IPR036286">
    <property type="entry name" value="LexA/Signal_pep-like_sf"/>
</dbReference>
<reference evidence="7 8" key="1">
    <citation type="journal article" date="2015" name="Genome Biol.">
        <title>Comparative genomics of Steinernema reveals deeply conserved gene regulatory networks.</title>
        <authorList>
            <person name="Dillman A.R."/>
            <person name="Macchietto M."/>
            <person name="Porter C.F."/>
            <person name="Rogers A."/>
            <person name="Williams B."/>
            <person name="Antoshechkin I."/>
            <person name="Lee M.M."/>
            <person name="Goodwin Z."/>
            <person name="Lu X."/>
            <person name="Lewis E.E."/>
            <person name="Goodrich-Blair H."/>
            <person name="Stock S.P."/>
            <person name="Adams B.J."/>
            <person name="Sternberg P.W."/>
            <person name="Mortazavi A."/>
        </authorList>
    </citation>
    <scope>NUCLEOTIDE SEQUENCE [LARGE SCALE GENOMIC DNA]</scope>
    <source>
        <strain evidence="7 8">ALL</strain>
    </source>
</reference>
<dbReference type="Pfam" id="PF10502">
    <property type="entry name" value="Peptidase_S26"/>
    <property type="match status" value="1"/>
</dbReference>
<keyword evidence="2" id="KW-0999">Mitochondrion inner membrane</keyword>
<organism evidence="7 8">
    <name type="scientific">Steinernema carpocapsae</name>
    <name type="common">Entomopathogenic nematode</name>
    <dbReference type="NCBI Taxonomy" id="34508"/>
    <lineage>
        <taxon>Eukaryota</taxon>
        <taxon>Metazoa</taxon>
        <taxon>Ecdysozoa</taxon>
        <taxon>Nematoda</taxon>
        <taxon>Chromadorea</taxon>
        <taxon>Rhabditida</taxon>
        <taxon>Tylenchina</taxon>
        <taxon>Panagrolaimomorpha</taxon>
        <taxon>Strongyloidoidea</taxon>
        <taxon>Steinernematidae</taxon>
        <taxon>Steinernema</taxon>
    </lineage>
</organism>
<reference evidence="7 8" key="2">
    <citation type="journal article" date="2019" name="G3 (Bethesda)">
        <title>Hybrid Assembly of the Genome of the Entomopathogenic Nematode Steinernema carpocapsae Identifies the X-Chromosome.</title>
        <authorList>
            <person name="Serra L."/>
            <person name="Macchietto M."/>
            <person name="Macias-Munoz A."/>
            <person name="McGill C.J."/>
            <person name="Rodriguez I.M."/>
            <person name="Rodriguez B."/>
            <person name="Murad R."/>
            <person name="Mortazavi A."/>
        </authorList>
    </citation>
    <scope>NUCLEOTIDE SEQUENCE [LARGE SCALE GENOMIC DNA]</scope>
    <source>
        <strain evidence="7 8">ALL</strain>
    </source>
</reference>
<evidence type="ECO:0000256" key="1">
    <source>
        <dbReference type="ARBA" id="ARBA00004273"/>
    </source>
</evidence>
<evidence type="ECO:0000256" key="2">
    <source>
        <dbReference type="ARBA" id="ARBA00022792"/>
    </source>
</evidence>
<dbReference type="GO" id="GO:0006465">
    <property type="term" value="P:signal peptide processing"/>
    <property type="evidence" value="ECO:0007669"/>
    <property type="project" value="InterPro"/>
</dbReference>
<dbReference type="InterPro" id="IPR052064">
    <property type="entry name" value="Mito_IMP1_subunit"/>
</dbReference>
<dbReference type="GO" id="GO:0006627">
    <property type="term" value="P:protein processing involved in protein targeting to mitochondrion"/>
    <property type="evidence" value="ECO:0007669"/>
    <property type="project" value="TreeGrafter"/>
</dbReference>
<evidence type="ECO:0000256" key="5">
    <source>
        <dbReference type="ARBA" id="ARBA00023136"/>
    </source>
</evidence>
<evidence type="ECO:0000313" key="8">
    <source>
        <dbReference type="Proteomes" id="UP000298663"/>
    </source>
</evidence>
<keyword evidence="4" id="KW-0496">Mitochondrion</keyword>
<dbReference type="AlphaFoldDB" id="A0A4U8V2N7"/>
<comment type="caution">
    <text evidence="7">The sequence shown here is derived from an EMBL/GenBank/DDBJ whole genome shotgun (WGS) entry which is preliminary data.</text>
</comment>
<keyword evidence="5" id="KW-0472">Membrane</keyword>
<feature type="domain" description="Peptidase S26" evidence="6">
    <location>
        <begin position="135"/>
        <end position="170"/>
    </location>
</feature>
<dbReference type="EMBL" id="AZBU02000001">
    <property type="protein sequence ID" value="TMS38807.1"/>
    <property type="molecule type" value="Genomic_DNA"/>
</dbReference>
<dbReference type="PANTHER" id="PTHR12383:SF16">
    <property type="entry name" value="MITOCHONDRIAL INNER MEMBRANE PROTEASE SUBUNIT 1"/>
    <property type="match status" value="1"/>
</dbReference>
<dbReference type="Gene3D" id="2.10.109.10">
    <property type="entry name" value="Umud Fragment, subunit A"/>
    <property type="match status" value="1"/>
</dbReference>
<keyword evidence="3" id="KW-0378">Hydrolase</keyword>
<protein>
    <recommendedName>
        <fullName evidence="6">Peptidase S26 domain-containing protein</fullName>
    </recommendedName>
</protein>
<name>A0A4U8V2N7_STECR</name>